<proteinExistence type="predicted"/>
<sequence>MAFFLDVKLCLFLQNIPLIETIIAQELEFTGKTLQAMGIVALCQSMKPWIQKSSQMTLLMDDLR</sequence>
<protein>
    <submittedName>
        <fullName evidence="1">Uncharacterized protein</fullName>
    </submittedName>
</protein>
<dbReference type="EMBL" id="CP019434">
    <property type="protein sequence ID" value="APZ44416.1"/>
    <property type="molecule type" value="Genomic_DNA"/>
</dbReference>
<dbReference type="KEGG" id="afy:BW247_16045"/>
<evidence type="ECO:0000313" key="1">
    <source>
        <dbReference type="EMBL" id="APZ44416.1"/>
    </source>
</evidence>
<evidence type="ECO:0000313" key="2">
    <source>
        <dbReference type="Proteomes" id="UP000243807"/>
    </source>
</evidence>
<accession>A0A1P8UKP5</accession>
<gene>
    <name evidence="1" type="ORF">BW247_16045</name>
</gene>
<dbReference type="Proteomes" id="UP000243807">
    <property type="component" value="Chromosome"/>
</dbReference>
<keyword evidence="2" id="KW-1185">Reference proteome</keyword>
<organism evidence="1 2">
    <name type="scientific">Acidihalobacter ferrooxydans</name>
    <dbReference type="NCBI Taxonomy" id="1765967"/>
    <lineage>
        <taxon>Bacteria</taxon>
        <taxon>Pseudomonadati</taxon>
        <taxon>Pseudomonadota</taxon>
        <taxon>Gammaproteobacteria</taxon>
        <taxon>Chromatiales</taxon>
        <taxon>Ectothiorhodospiraceae</taxon>
        <taxon>Acidihalobacter</taxon>
    </lineage>
</organism>
<reference evidence="1 2" key="1">
    <citation type="submission" date="2017-01" db="EMBL/GenBank/DDBJ databases">
        <title>Draft sequence of Acidihalobacter ferrooxidans strain DSM 14175 (strain V8).</title>
        <authorList>
            <person name="Khaleque H.N."/>
            <person name="Ramsay J.P."/>
            <person name="Murphy R.J.T."/>
            <person name="Kaksonen A.H."/>
            <person name="Boxall N.J."/>
            <person name="Watkin E.L.J."/>
        </authorList>
    </citation>
    <scope>NUCLEOTIDE SEQUENCE [LARGE SCALE GENOMIC DNA]</scope>
    <source>
        <strain evidence="1 2">V8</strain>
    </source>
</reference>
<name>A0A1P8UKP5_9GAMM</name>
<dbReference type="AlphaFoldDB" id="A0A1P8UKP5"/>